<dbReference type="PROSITE" id="PS01124">
    <property type="entry name" value="HTH_ARAC_FAMILY_2"/>
    <property type="match status" value="1"/>
</dbReference>
<dbReference type="InterPro" id="IPR018062">
    <property type="entry name" value="HTH_AraC-typ_CS"/>
</dbReference>
<dbReference type="Pfam" id="PF12833">
    <property type="entry name" value="HTH_18"/>
    <property type="match status" value="1"/>
</dbReference>
<keyword evidence="8" id="KW-1185">Reference proteome</keyword>
<dbReference type="SMART" id="SM00448">
    <property type="entry name" value="REC"/>
    <property type="match status" value="1"/>
</dbReference>
<dbReference type="GO" id="GO:0043565">
    <property type="term" value="F:sequence-specific DNA binding"/>
    <property type="evidence" value="ECO:0007669"/>
    <property type="project" value="InterPro"/>
</dbReference>
<accession>A0A0F5HNX7</accession>
<comment type="caution">
    <text evidence="7">The sequence shown here is derived from an EMBL/GenBank/DDBJ whole genome shotgun (WGS) entry which is preliminary data.</text>
</comment>
<dbReference type="GO" id="GO:0000160">
    <property type="term" value="P:phosphorelay signal transduction system"/>
    <property type="evidence" value="ECO:0007669"/>
    <property type="project" value="InterPro"/>
</dbReference>
<feature type="domain" description="HTH araC/xylS-type" evidence="5">
    <location>
        <begin position="238"/>
        <end position="336"/>
    </location>
</feature>
<evidence type="ECO:0000256" key="3">
    <source>
        <dbReference type="ARBA" id="ARBA00023163"/>
    </source>
</evidence>
<dbReference type="InterPro" id="IPR011006">
    <property type="entry name" value="CheY-like_superfamily"/>
</dbReference>
<evidence type="ECO:0000313" key="7">
    <source>
        <dbReference type="EMBL" id="KKB34527.1"/>
    </source>
</evidence>
<dbReference type="Pfam" id="PF00072">
    <property type="entry name" value="Response_reg"/>
    <property type="match status" value="1"/>
</dbReference>
<dbReference type="PROSITE" id="PS50110">
    <property type="entry name" value="RESPONSE_REGULATORY"/>
    <property type="match status" value="1"/>
</dbReference>
<proteinExistence type="predicted"/>
<dbReference type="RefSeq" id="WP_040048036.1">
    <property type="nucleotide sequence ID" value="NZ_JWIR02000083.1"/>
</dbReference>
<dbReference type="InterPro" id="IPR009057">
    <property type="entry name" value="Homeodomain-like_sf"/>
</dbReference>
<dbReference type="PANTHER" id="PTHR43280">
    <property type="entry name" value="ARAC-FAMILY TRANSCRIPTIONAL REGULATOR"/>
    <property type="match status" value="1"/>
</dbReference>
<evidence type="ECO:0000313" key="8">
    <source>
        <dbReference type="Proteomes" id="UP000031563"/>
    </source>
</evidence>
<evidence type="ECO:0000256" key="4">
    <source>
        <dbReference type="PROSITE-ProRule" id="PRU00169"/>
    </source>
</evidence>
<dbReference type="InterPro" id="IPR020449">
    <property type="entry name" value="Tscrpt_reg_AraC-type_HTH"/>
</dbReference>
<evidence type="ECO:0000256" key="2">
    <source>
        <dbReference type="ARBA" id="ARBA00023125"/>
    </source>
</evidence>
<dbReference type="PANTHER" id="PTHR43280:SF10">
    <property type="entry name" value="REGULATORY PROTEIN POCR"/>
    <property type="match status" value="1"/>
</dbReference>
<organism evidence="7 8">
    <name type="scientific">Bacillus thermotolerans</name>
    <name type="common">Quasibacillus thermotolerans</name>
    <dbReference type="NCBI Taxonomy" id="1221996"/>
    <lineage>
        <taxon>Bacteria</taxon>
        <taxon>Bacillati</taxon>
        <taxon>Bacillota</taxon>
        <taxon>Bacilli</taxon>
        <taxon>Bacillales</taxon>
        <taxon>Bacillaceae</taxon>
        <taxon>Bacillus</taxon>
    </lineage>
</organism>
<dbReference type="CDD" id="cd17535">
    <property type="entry name" value="REC_NarL-like"/>
    <property type="match status" value="1"/>
</dbReference>
<dbReference type="SUPFAM" id="SSF46689">
    <property type="entry name" value="Homeodomain-like"/>
    <property type="match status" value="2"/>
</dbReference>
<dbReference type="AlphaFoldDB" id="A0A0F5HNX7"/>
<dbReference type="GO" id="GO:0003700">
    <property type="term" value="F:DNA-binding transcription factor activity"/>
    <property type="evidence" value="ECO:0007669"/>
    <property type="project" value="InterPro"/>
</dbReference>
<keyword evidence="1" id="KW-0805">Transcription regulation</keyword>
<dbReference type="EMBL" id="JWIR02000083">
    <property type="protein sequence ID" value="KKB34527.1"/>
    <property type="molecule type" value="Genomic_DNA"/>
</dbReference>
<dbReference type="InterPro" id="IPR058245">
    <property type="entry name" value="NreC/VraR/RcsB-like_REC"/>
</dbReference>
<name>A0A0F5HNX7_BACTR</name>
<reference evidence="7" key="1">
    <citation type="submission" date="2015-02" db="EMBL/GenBank/DDBJ databases">
        <title>Genome Assembly of Bacillaceae bacterium MTCC 8252.</title>
        <authorList>
            <person name="Verma A."/>
            <person name="Khatri I."/>
            <person name="Mual P."/>
            <person name="Subramanian S."/>
            <person name="Krishnamurthi S."/>
        </authorList>
    </citation>
    <scope>NUCLEOTIDE SEQUENCE [LARGE SCALE GENOMIC DNA]</scope>
    <source>
        <strain evidence="7">MTCC 8252</strain>
    </source>
</reference>
<dbReference type="Gene3D" id="1.10.10.60">
    <property type="entry name" value="Homeodomain-like"/>
    <property type="match status" value="2"/>
</dbReference>
<dbReference type="PRINTS" id="PR00032">
    <property type="entry name" value="HTHARAC"/>
</dbReference>
<dbReference type="STRING" id="1221996.QY95_03878"/>
<dbReference type="Gene3D" id="3.40.50.2300">
    <property type="match status" value="1"/>
</dbReference>
<keyword evidence="2" id="KW-0238">DNA-binding</keyword>
<evidence type="ECO:0000259" key="6">
    <source>
        <dbReference type="PROSITE" id="PS50110"/>
    </source>
</evidence>
<evidence type="ECO:0000259" key="5">
    <source>
        <dbReference type="PROSITE" id="PS01124"/>
    </source>
</evidence>
<keyword evidence="3" id="KW-0804">Transcription</keyword>
<sequence>MHKVLLIDDEVLMREALKCVLGQCEGMTVIGEAASNEEALALIDVRDPDIVFLNIDTPRNNIQNLINYTKSNRQKNRIVLLTGFDSFLPKNEVVKMKADGFIRKPISQQEIMENVSRHVSVHSISGKKLEEAVGEFTVSVFQNDFKQSKDELRKLTQLMVSSFGHDIHRLRSLAGMLAKNLERLSYEKGLFTNKKVDWAEKAGYIDKHTIENTLISLLEELFQEIIEHKSIHGKKEIQAAINYIDEHFHEGVTLEEVAEHVHLSPFYLSKLFKKELDVNFVSYVTERKMEKAKELLQSTDMPILNIALELNYQEANYFSKVFKKITGMTPSDFRKAKEKEKHEAEILKKHHPIQNGRWFI</sequence>
<feature type="domain" description="Response regulatory" evidence="6">
    <location>
        <begin position="3"/>
        <end position="119"/>
    </location>
</feature>
<evidence type="ECO:0000256" key="1">
    <source>
        <dbReference type="ARBA" id="ARBA00023015"/>
    </source>
</evidence>
<comment type="caution">
    <text evidence="4">Lacks conserved residue(s) required for the propagation of feature annotation.</text>
</comment>
<protein>
    <submittedName>
        <fullName evidence="7">Two-component response regulator</fullName>
    </submittedName>
</protein>
<dbReference type="InterPro" id="IPR018060">
    <property type="entry name" value="HTH_AraC"/>
</dbReference>
<dbReference type="InterPro" id="IPR001789">
    <property type="entry name" value="Sig_transdc_resp-reg_receiver"/>
</dbReference>
<dbReference type="SUPFAM" id="SSF52172">
    <property type="entry name" value="CheY-like"/>
    <property type="match status" value="1"/>
</dbReference>
<gene>
    <name evidence="7" type="ORF">QY95_03878</name>
</gene>
<dbReference type="PROSITE" id="PS00041">
    <property type="entry name" value="HTH_ARAC_FAMILY_1"/>
    <property type="match status" value="1"/>
</dbReference>
<dbReference type="SMART" id="SM00342">
    <property type="entry name" value="HTH_ARAC"/>
    <property type="match status" value="1"/>
</dbReference>
<dbReference type="Proteomes" id="UP000031563">
    <property type="component" value="Unassembled WGS sequence"/>
</dbReference>